<dbReference type="Gene3D" id="3.40.109.10">
    <property type="entry name" value="NADH Oxidase"/>
    <property type="match status" value="1"/>
</dbReference>
<evidence type="ECO:0000313" key="1">
    <source>
        <dbReference type="EMBL" id="OBA87370.1"/>
    </source>
</evidence>
<name>A0A1A0MPN0_MYCMU</name>
<dbReference type="PANTHER" id="PTHR23026">
    <property type="entry name" value="NADPH NITROREDUCTASE"/>
    <property type="match status" value="1"/>
</dbReference>
<dbReference type="GO" id="GO:0016491">
    <property type="term" value="F:oxidoreductase activity"/>
    <property type="evidence" value="ECO:0007669"/>
    <property type="project" value="InterPro"/>
</dbReference>
<evidence type="ECO:0000313" key="2">
    <source>
        <dbReference type="Proteomes" id="UP000093962"/>
    </source>
</evidence>
<organism evidence="1 2">
    <name type="scientific">Mycolicibacterium mucogenicum</name>
    <name type="common">Mycobacterium mucogenicum</name>
    <dbReference type="NCBI Taxonomy" id="56689"/>
    <lineage>
        <taxon>Bacteria</taxon>
        <taxon>Bacillati</taxon>
        <taxon>Actinomycetota</taxon>
        <taxon>Actinomycetes</taxon>
        <taxon>Mycobacteriales</taxon>
        <taxon>Mycobacteriaceae</taxon>
        <taxon>Mycolicibacterium</taxon>
    </lineage>
</organism>
<dbReference type="SUPFAM" id="SSF55469">
    <property type="entry name" value="FMN-dependent nitroreductase-like"/>
    <property type="match status" value="1"/>
</dbReference>
<gene>
    <name evidence="1" type="ORF">A5642_20330</name>
</gene>
<sequence length="326" mass="35673">MMKTAVALGEIEDAVHSACRAPSFHNSQPWIWVLESTTLRLFLDPDQLVDTDSAGRQALLSCGAALDHLRVVMAARRWEILVDRFPNPNNRHHLADIDFRQSAGITTAQRRDADAVARRRSDRLPYGPVENPAAFETLLRLAVEDRPTYVDVLAPQQRDKVAEASHLAEALRMYDTEYHAELAWWTAPFGATTGIPHSALVSAAESDRVEVGRTFPVTHTRERRQDVGDDQATIVVISAFDDTPCGILACGETLSAVLIEATGAGLASCTLTHVTEHPATRAMISTLTGHPLPQVLVRIGVAPELDDVPPPTPRRPLSDVFHVRAG</sequence>
<dbReference type="OrthoDB" id="8156917at2"/>
<dbReference type="InterPro" id="IPR050627">
    <property type="entry name" value="Nitroreductase/BluB"/>
</dbReference>
<proteinExistence type="predicted"/>
<dbReference type="AlphaFoldDB" id="A0A1A0MPN0"/>
<accession>A0A1A0MPN0</accession>
<dbReference type="Proteomes" id="UP000093962">
    <property type="component" value="Unassembled WGS sequence"/>
</dbReference>
<dbReference type="RefSeq" id="WP_064859016.1">
    <property type="nucleotide sequence ID" value="NZ_LZSF01000128.1"/>
</dbReference>
<comment type="caution">
    <text evidence="1">The sequence shown here is derived from an EMBL/GenBank/DDBJ whole genome shotgun (WGS) entry which is preliminary data.</text>
</comment>
<dbReference type="EMBL" id="LZSF01000128">
    <property type="protein sequence ID" value="OBA87370.1"/>
    <property type="molecule type" value="Genomic_DNA"/>
</dbReference>
<protein>
    <submittedName>
        <fullName evidence="1">NAD(P)H nitroreductase</fullName>
    </submittedName>
</protein>
<dbReference type="PANTHER" id="PTHR23026:SF123">
    <property type="entry name" value="NAD(P)H NITROREDUCTASE RV3131-RELATED"/>
    <property type="match status" value="1"/>
</dbReference>
<dbReference type="NCBIfam" id="NF047509">
    <property type="entry name" value="Rv3131_FMN_oxido"/>
    <property type="match status" value="1"/>
</dbReference>
<reference evidence="1 2" key="1">
    <citation type="submission" date="2016-06" db="EMBL/GenBank/DDBJ databases">
        <authorList>
            <person name="Kjaerup R.B."/>
            <person name="Dalgaard T.S."/>
            <person name="Juul-Madsen H.R."/>
        </authorList>
    </citation>
    <scope>NUCLEOTIDE SEQUENCE [LARGE SCALE GENOMIC DNA]</scope>
    <source>
        <strain evidence="1 2">1199456.5</strain>
    </source>
</reference>
<dbReference type="InterPro" id="IPR000415">
    <property type="entry name" value="Nitroreductase-like"/>
</dbReference>